<dbReference type="AlphaFoldDB" id="A0A6A3D086"/>
<dbReference type="PANTHER" id="PTHR11240:SF46">
    <property type="entry name" value="INTRACELLULAR RIBONUCLEASE LX-LIKE"/>
    <property type="match status" value="1"/>
</dbReference>
<comment type="caution">
    <text evidence="4">The sequence shown here is derived from an EMBL/GenBank/DDBJ whole genome shotgun (WGS) entry which is preliminary data.</text>
</comment>
<evidence type="ECO:0000313" key="4">
    <source>
        <dbReference type="EMBL" id="KAE8734826.1"/>
    </source>
</evidence>
<organism evidence="4 5">
    <name type="scientific">Hibiscus syriacus</name>
    <name type="common">Rose of Sharon</name>
    <dbReference type="NCBI Taxonomy" id="106335"/>
    <lineage>
        <taxon>Eukaryota</taxon>
        <taxon>Viridiplantae</taxon>
        <taxon>Streptophyta</taxon>
        <taxon>Embryophyta</taxon>
        <taxon>Tracheophyta</taxon>
        <taxon>Spermatophyta</taxon>
        <taxon>Magnoliopsida</taxon>
        <taxon>eudicotyledons</taxon>
        <taxon>Gunneridae</taxon>
        <taxon>Pentapetalae</taxon>
        <taxon>rosids</taxon>
        <taxon>malvids</taxon>
        <taxon>Malvales</taxon>
        <taxon>Malvaceae</taxon>
        <taxon>Malvoideae</taxon>
        <taxon>Hibiscus</taxon>
    </lineage>
</organism>
<dbReference type="GO" id="GO:0005576">
    <property type="term" value="C:extracellular region"/>
    <property type="evidence" value="ECO:0007669"/>
    <property type="project" value="TreeGrafter"/>
</dbReference>
<comment type="similarity">
    <text evidence="1 2">Belongs to the RNase T2 family.</text>
</comment>
<dbReference type="GO" id="GO:0003723">
    <property type="term" value="F:RNA binding"/>
    <property type="evidence" value="ECO:0007669"/>
    <property type="project" value="InterPro"/>
</dbReference>
<dbReference type="GO" id="GO:0033897">
    <property type="term" value="F:ribonuclease T2 activity"/>
    <property type="evidence" value="ECO:0007669"/>
    <property type="project" value="InterPro"/>
</dbReference>
<sequence>MKKHCNNIVLAVALVACLSVQMSCHAAEAPATATNVELQQQGHVGVSDATTLVSYKLALQWPPGACSVSYKCKGDIPKTFTIFGLWPQNSYNYGVPPYSKDPSCTSLKPVPTDRIMGLLQKADLVEELTEAWPNLKNSKYPPKNQQFWEHQWEQNGMCTDFGDNPIQYFKTAINLRDQFVKVYQPPSGGSYKVKVLLQRVKNVAKATPEIVCRKQIGTNTTIVGELHLCYKKGNLTPEGIEDCKRPFSGICKSELDVVKFL</sequence>
<proteinExistence type="inferred from homology"/>
<reference evidence="4" key="1">
    <citation type="submission" date="2019-09" db="EMBL/GenBank/DDBJ databases">
        <title>Draft genome information of white flower Hibiscus syriacus.</title>
        <authorList>
            <person name="Kim Y.-M."/>
        </authorList>
    </citation>
    <scope>NUCLEOTIDE SEQUENCE [LARGE SCALE GENOMIC DNA]</scope>
    <source>
        <strain evidence="4">YM2019G1</strain>
    </source>
</reference>
<dbReference type="Gene3D" id="3.90.730.10">
    <property type="entry name" value="Ribonuclease T2-like"/>
    <property type="match status" value="1"/>
</dbReference>
<evidence type="ECO:0000313" key="5">
    <source>
        <dbReference type="Proteomes" id="UP000436088"/>
    </source>
</evidence>
<protein>
    <submittedName>
        <fullName evidence="4">Uncharacterized protein</fullName>
    </submittedName>
</protein>
<evidence type="ECO:0000256" key="1">
    <source>
        <dbReference type="ARBA" id="ARBA00007469"/>
    </source>
</evidence>
<gene>
    <name evidence="4" type="ORF">F3Y22_tig00000715pilonHSYRG00312</name>
</gene>
<keyword evidence="3" id="KW-0732">Signal</keyword>
<dbReference type="PROSITE" id="PS51257">
    <property type="entry name" value="PROKAR_LIPOPROTEIN"/>
    <property type="match status" value="1"/>
</dbReference>
<dbReference type="Proteomes" id="UP000436088">
    <property type="component" value="Unassembled WGS sequence"/>
</dbReference>
<accession>A0A6A3D086</accession>
<keyword evidence="5" id="KW-1185">Reference proteome</keyword>
<name>A0A6A3D086_HIBSY</name>
<dbReference type="InterPro" id="IPR001568">
    <property type="entry name" value="RNase_T2-like"/>
</dbReference>
<evidence type="ECO:0000256" key="3">
    <source>
        <dbReference type="SAM" id="SignalP"/>
    </source>
</evidence>
<dbReference type="PANTHER" id="PTHR11240">
    <property type="entry name" value="RIBONUCLEASE T2"/>
    <property type="match status" value="1"/>
</dbReference>
<feature type="signal peptide" evidence="3">
    <location>
        <begin position="1"/>
        <end position="26"/>
    </location>
</feature>
<dbReference type="GO" id="GO:0006401">
    <property type="term" value="P:RNA catabolic process"/>
    <property type="evidence" value="ECO:0007669"/>
    <property type="project" value="TreeGrafter"/>
</dbReference>
<dbReference type="Pfam" id="PF00445">
    <property type="entry name" value="Ribonuclease_T2"/>
    <property type="match status" value="1"/>
</dbReference>
<dbReference type="EMBL" id="VEPZ02000060">
    <property type="protein sequence ID" value="KAE8734826.1"/>
    <property type="molecule type" value="Genomic_DNA"/>
</dbReference>
<dbReference type="InterPro" id="IPR036430">
    <property type="entry name" value="RNase_T2-like_sf"/>
</dbReference>
<dbReference type="SUPFAM" id="SSF55895">
    <property type="entry name" value="Ribonuclease Rh-like"/>
    <property type="match status" value="1"/>
</dbReference>
<evidence type="ECO:0000256" key="2">
    <source>
        <dbReference type="RuleBase" id="RU004328"/>
    </source>
</evidence>
<feature type="chain" id="PRO_5025420825" evidence="3">
    <location>
        <begin position="27"/>
        <end position="261"/>
    </location>
</feature>